<gene>
    <name evidence="2" type="ORF">C7212DRAFT_171233</name>
</gene>
<dbReference type="EMBL" id="PYWC01000003">
    <property type="protein sequence ID" value="PWW80457.1"/>
    <property type="molecule type" value="Genomic_DNA"/>
</dbReference>
<feature type="non-terminal residue" evidence="2">
    <location>
        <position position="1"/>
    </location>
</feature>
<reference evidence="2 3" key="1">
    <citation type="submission" date="2018-03" db="EMBL/GenBank/DDBJ databases">
        <title>Genomes of Pezizomycetes fungi and the evolution of truffles.</title>
        <authorList>
            <person name="Murat C."/>
            <person name="Payen T."/>
            <person name="Noel B."/>
            <person name="Kuo A."/>
            <person name="Martin F.M."/>
        </authorList>
    </citation>
    <scope>NUCLEOTIDE SEQUENCE [LARGE SCALE GENOMIC DNA]</scope>
    <source>
        <strain evidence="2">091103-1</strain>
    </source>
</reference>
<proteinExistence type="predicted"/>
<organism evidence="2 3">
    <name type="scientific">Tuber magnatum</name>
    <name type="common">white Piedmont truffle</name>
    <dbReference type="NCBI Taxonomy" id="42249"/>
    <lineage>
        <taxon>Eukaryota</taxon>
        <taxon>Fungi</taxon>
        <taxon>Dikarya</taxon>
        <taxon>Ascomycota</taxon>
        <taxon>Pezizomycotina</taxon>
        <taxon>Pezizomycetes</taxon>
        <taxon>Pezizales</taxon>
        <taxon>Tuberaceae</taxon>
        <taxon>Tuber</taxon>
    </lineage>
</organism>
<protein>
    <submittedName>
        <fullName evidence="2">Uncharacterized protein</fullName>
    </submittedName>
</protein>
<evidence type="ECO:0000313" key="3">
    <source>
        <dbReference type="Proteomes" id="UP000246991"/>
    </source>
</evidence>
<keyword evidence="3" id="KW-1185">Reference proteome</keyword>
<name>A0A317T3U6_9PEZI</name>
<accession>A0A317T3U6</accession>
<sequence length="108" mass="12079">RVINRDCVDKRNRNDHVFVWKDPTFALQRWHSIRMTQTGIRRRCAVKSGLNRAVVFPRWANEEARDPPGAGTESGTSKPREAAVTFSPLPNFVAGKGPAALSGHKVTR</sequence>
<dbReference type="Proteomes" id="UP000246991">
    <property type="component" value="Unassembled WGS sequence"/>
</dbReference>
<feature type="region of interest" description="Disordered" evidence="1">
    <location>
        <begin position="60"/>
        <end position="108"/>
    </location>
</feature>
<dbReference type="AlphaFoldDB" id="A0A317T3U6"/>
<evidence type="ECO:0000313" key="2">
    <source>
        <dbReference type="EMBL" id="PWW80457.1"/>
    </source>
</evidence>
<comment type="caution">
    <text evidence="2">The sequence shown here is derived from an EMBL/GenBank/DDBJ whole genome shotgun (WGS) entry which is preliminary data.</text>
</comment>
<evidence type="ECO:0000256" key="1">
    <source>
        <dbReference type="SAM" id="MobiDB-lite"/>
    </source>
</evidence>